<dbReference type="GO" id="GO:0042597">
    <property type="term" value="C:periplasmic space"/>
    <property type="evidence" value="ECO:0007669"/>
    <property type="project" value="UniProtKB-SubCell"/>
</dbReference>
<evidence type="ECO:0000256" key="2">
    <source>
        <dbReference type="ARBA" id="ARBA00005182"/>
    </source>
</evidence>
<keyword evidence="4 7" id="KW-0732">Signal</keyword>
<evidence type="ECO:0000259" key="8">
    <source>
        <dbReference type="Pfam" id="PF16822"/>
    </source>
</evidence>
<dbReference type="InterPro" id="IPR031811">
    <property type="entry name" value="ALGX/ALGJ_SGNH-like"/>
</dbReference>
<dbReference type="AlphaFoldDB" id="A0A919R613"/>
<gene>
    <name evidence="9" type="ORF">Sru01_39220</name>
</gene>
<evidence type="ECO:0000256" key="3">
    <source>
        <dbReference type="ARBA" id="ARBA00022679"/>
    </source>
</evidence>
<comment type="pathway">
    <text evidence="2">Glycan biosynthesis; alginate biosynthesis.</text>
</comment>
<evidence type="ECO:0000256" key="5">
    <source>
        <dbReference type="ARBA" id="ARBA00022764"/>
    </source>
</evidence>
<dbReference type="Proteomes" id="UP000655287">
    <property type="component" value="Unassembled WGS sequence"/>
</dbReference>
<feature type="domain" description="AlgX/AlgJ SGNH hydrolase-like" evidence="8">
    <location>
        <begin position="107"/>
        <end position="324"/>
    </location>
</feature>
<name>A0A919R613_9ACTN</name>
<accession>A0A919R613</accession>
<keyword evidence="6" id="KW-0016">Alginate biosynthesis</keyword>
<organism evidence="9 10">
    <name type="scientific">Sphaerisporangium rufum</name>
    <dbReference type="NCBI Taxonomy" id="1381558"/>
    <lineage>
        <taxon>Bacteria</taxon>
        <taxon>Bacillati</taxon>
        <taxon>Actinomycetota</taxon>
        <taxon>Actinomycetes</taxon>
        <taxon>Streptosporangiales</taxon>
        <taxon>Streptosporangiaceae</taxon>
        <taxon>Sphaerisporangium</taxon>
    </lineage>
</organism>
<comment type="subcellular location">
    <subcellularLocation>
        <location evidence="1">Periplasm</location>
    </subcellularLocation>
</comment>
<keyword evidence="3" id="KW-0808">Transferase</keyword>
<keyword evidence="10" id="KW-1185">Reference proteome</keyword>
<dbReference type="GO" id="GO:0042121">
    <property type="term" value="P:alginic acid biosynthetic process"/>
    <property type="evidence" value="ECO:0007669"/>
    <property type="project" value="UniProtKB-KW"/>
</dbReference>
<dbReference type="GO" id="GO:0016740">
    <property type="term" value="F:transferase activity"/>
    <property type="evidence" value="ECO:0007669"/>
    <property type="project" value="UniProtKB-KW"/>
</dbReference>
<evidence type="ECO:0000256" key="6">
    <source>
        <dbReference type="ARBA" id="ARBA00022841"/>
    </source>
</evidence>
<evidence type="ECO:0000256" key="1">
    <source>
        <dbReference type="ARBA" id="ARBA00004418"/>
    </source>
</evidence>
<comment type="caution">
    <text evidence="9">The sequence shown here is derived from an EMBL/GenBank/DDBJ whole genome shotgun (WGS) entry which is preliminary data.</text>
</comment>
<evidence type="ECO:0000256" key="4">
    <source>
        <dbReference type="ARBA" id="ARBA00022729"/>
    </source>
</evidence>
<feature type="signal peptide" evidence="7">
    <location>
        <begin position="1"/>
        <end position="36"/>
    </location>
</feature>
<keyword evidence="5" id="KW-0574">Periplasm</keyword>
<dbReference type="RefSeq" id="WP_203988505.1">
    <property type="nucleotide sequence ID" value="NZ_BOOU01000053.1"/>
</dbReference>
<dbReference type="Pfam" id="PF16822">
    <property type="entry name" value="ALGX"/>
    <property type="match status" value="1"/>
</dbReference>
<dbReference type="EMBL" id="BOOU01000053">
    <property type="protein sequence ID" value="GII78940.1"/>
    <property type="molecule type" value="Genomic_DNA"/>
</dbReference>
<proteinExistence type="predicted"/>
<feature type="chain" id="PRO_5037251665" description="AlgX/AlgJ SGNH hydrolase-like domain-containing protein" evidence="7">
    <location>
        <begin position="37"/>
        <end position="395"/>
    </location>
</feature>
<evidence type="ECO:0000313" key="10">
    <source>
        <dbReference type="Proteomes" id="UP000655287"/>
    </source>
</evidence>
<evidence type="ECO:0000256" key="7">
    <source>
        <dbReference type="SAM" id="SignalP"/>
    </source>
</evidence>
<protein>
    <recommendedName>
        <fullName evidence="8">AlgX/AlgJ SGNH hydrolase-like domain-containing protein</fullName>
    </recommendedName>
</protein>
<sequence>MTEGPARPPGRAGARRRSVTALAALLFFFGPALAYAAGERAEQIENRRLPGFPPLSQGLAALPRVNDWATAHLPLRRYAVRGHAAVSQALFGQAPAYGASATGYPRVIEGREGWLYFGDDVSEACRPRRPVAGTVQRLRRLAGIVRRSGRRLVLAVAPDKTTIVPDRLPGRFPGQGCLARRKQELWAALRAAGLPGLLDLRGPLERAQRASGEPAYWRTDSHWTERSAGLFGAELARALDPALGRGTRLVRAGRAPRAGDLGGLLGTDAEEVIDRWRLVREGVYQSGQERQGYPVSFRTRHASTAAPLYREATVIVGDSFTRNSLPWVLPYFADVTYLRSDAPATLGADRFAATVAGAGTVVVEIVERHLAGGRADPLEDAVLDALESALRTPAR</sequence>
<evidence type="ECO:0000313" key="9">
    <source>
        <dbReference type="EMBL" id="GII78940.1"/>
    </source>
</evidence>
<reference evidence="9" key="1">
    <citation type="submission" date="2021-01" db="EMBL/GenBank/DDBJ databases">
        <title>Whole genome shotgun sequence of Sphaerisporangium rufum NBRC 109079.</title>
        <authorList>
            <person name="Komaki H."/>
            <person name="Tamura T."/>
        </authorList>
    </citation>
    <scope>NUCLEOTIDE SEQUENCE</scope>
    <source>
        <strain evidence="9">NBRC 109079</strain>
    </source>
</reference>